<keyword evidence="3" id="KW-0678">Repressor</keyword>
<evidence type="ECO:0000313" key="12">
    <source>
        <dbReference type="Proteomes" id="UP000092952"/>
    </source>
</evidence>
<keyword evidence="12" id="KW-1185">Reference proteome</keyword>
<keyword evidence="6" id="KW-0804">Transcription</keyword>
<feature type="domain" description="Anti-sigma-28 factor FlgM C-terminal" evidence="10">
    <location>
        <begin position="39"/>
        <end position="92"/>
    </location>
</feature>
<comment type="similarity">
    <text evidence="1">Belongs to the FlgM family.</text>
</comment>
<dbReference type="Proteomes" id="UP000092952">
    <property type="component" value="Chromosome"/>
</dbReference>
<evidence type="ECO:0000256" key="1">
    <source>
        <dbReference type="ARBA" id="ARBA00005322"/>
    </source>
</evidence>
<feature type="compositionally biased region" description="Low complexity" evidence="9">
    <location>
        <begin position="18"/>
        <end position="37"/>
    </location>
</feature>
<dbReference type="NCBIfam" id="TIGR03824">
    <property type="entry name" value="FlgM_jcvi"/>
    <property type="match status" value="1"/>
</dbReference>
<dbReference type="GO" id="GO:0045892">
    <property type="term" value="P:negative regulation of DNA-templated transcription"/>
    <property type="evidence" value="ECO:0007669"/>
    <property type="project" value="InterPro"/>
</dbReference>
<proteinExistence type="inferred from homology"/>
<organism evidence="11 12">
    <name type="scientific">Immundisolibacter cernigliae</name>
    <dbReference type="NCBI Taxonomy" id="1810504"/>
    <lineage>
        <taxon>Bacteria</taxon>
        <taxon>Pseudomonadati</taxon>
        <taxon>Pseudomonadota</taxon>
        <taxon>Gammaproteobacteria</taxon>
        <taxon>Immundisolibacterales</taxon>
        <taxon>Immundisolibacteraceae</taxon>
        <taxon>Immundisolibacter</taxon>
    </lineage>
</organism>
<evidence type="ECO:0000256" key="5">
    <source>
        <dbReference type="ARBA" id="ARBA00023015"/>
    </source>
</evidence>
<evidence type="ECO:0000256" key="4">
    <source>
        <dbReference type="ARBA" id="ARBA00022795"/>
    </source>
</evidence>
<dbReference type="InterPro" id="IPR007412">
    <property type="entry name" value="FlgM"/>
</dbReference>
<protein>
    <recommendedName>
        <fullName evidence="2">Negative regulator of flagellin synthesis</fullName>
    </recommendedName>
    <alternativeName>
        <fullName evidence="8">Anti-sigma-28 factor</fullName>
    </alternativeName>
</protein>
<dbReference type="GO" id="GO:0044781">
    <property type="term" value="P:bacterial-type flagellum organization"/>
    <property type="evidence" value="ECO:0007669"/>
    <property type="project" value="UniProtKB-KW"/>
</dbReference>
<evidence type="ECO:0000256" key="7">
    <source>
        <dbReference type="ARBA" id="ARBA00024739"/>
    </source>
</evidence>
<evidence type="ECO:0000256" key="3">
    <source>
        <dbReference type="ARBA" id="ARBA00022491"/>
    </source>
</evidence>
<evidence type="ECO:0000313" key="11">
    <source>
        <dbReference type="EMBL" id="ANX03740.1"/>
    </source>
</evidence>
<dbReference type="STRING" id="1810504.PG2T_05720"/>
<comment type="function">
    <text evidence="7">Responsible for the coupling of flagellin expression to flagellar assembly by preventing expression of the flagellin genes when a component of the middle class of proteins is defective. It negatively regulates flagellar genes by inhibiting the activity of FliA by directly binding to FliA.</text>
</comment>
<evidence type="ECO:0000256" key="8">
    <source>
        <dbReference type="ARBA" id="ARBA00030117"/>
    </source>
</evidence>
<keyword evidence="4" id="KW-1005">Bacterial flagellum biogenesis</keyword>
<evidence type="ECO:0000259" key="10">
    <source>
        <dbReference type="Pfam" id="PF04316"/>
    </source>
</evidence>
<reference evidence="12" key="1">
    <citation type="submission" date="2016-03" db="EMBL/GenBank/DDBJ databases">
        <title>Complete genome sequence of Solimmundus cernigliae, representing a novel lineage of polycyclic aromatic hydrocarbon degraders within the Gammaproteobacteria.</title>
        <authorList>
            <person name="Singleton D.R."/>
            <person name="Dickey A.N."/>
            <person name="Scholl E.H."/>
            <person name="Wright F.A."/>
            <person name="Aitken M.D."/>
        </authorList>
    </citation>
    <scope>NUCLEOTIDE SEQUENCE [LARGE SCALE GENOMIC DNA]</scope>
    <source>
        <strain evidence="12">TR3.2</strain>
    </source>
</reference>
<dbReference type="AlphaFoldDB" id="A0A1B1YS86"/>
<dbReference type="InterPro" id="IPR031316">
    <property type="entry name" value="FlgM_C"/>
</dbReference>
<dbReference type="EMBL" id="CP014671">
    <property type="protein sequence ID" value="ANX03740.1"/>
    <property type="molecule type" value="Genomic_DNA"/>
</dbReference>
<gene>
    <name evidence="11" type="ORF">PG2T_05720</name>
</gene>
<dbReference type="InterPro" id="IPR035890">
    <property type="entry name" value="Anti-sigma-28_factor_FlgM_sf"/>
</dbReference>
<dbReference type="SUPFAM" id="SSF101498">
    <property type="entry name" value="Anti-sigma factor FlgM"/>
    <property type="match status" value="1"/>
</dbReference>
<dbReference type="KEGG" id="gbi:PG2T_05720"/>
<feature type="region of interest" description="Disordered" evidence="9">
    <location>
        <begin position="1"/>
        <end position="41"/>
    </location>
</feature>
<evidence type="ECO:0000256" key="9">
    <source>
        <dbReference type="SAM" id="MobiDB-lite"/>
    </source>
</evidence>
<evidence type="ECO:0000256" key="2">
    <source>
        <dbReference type="ARBA" id="ARBA00017823"/>
    </source>
</evidence>
<dbReference type="Pfam" id="PF04316">
    <property type="entry name" value="FlgM"/>
    <property type="match status" value="1"/>
</dbReference>
<name>A0A1B1YS86_9GAMM</name>
<keyword evidence="5" id="KW-0805">Transcription regulation</keyword>
<dbReference type="InParanoid" id="A0A1B1YS86"/>
<sequence length="100" mass="9969">MMEIGPTSATADIHKADAAPARPLPAGSAPAAPQPAADDSVDLTDGARQLQDLQAAVAATPVVDSVRVAALRDAIANGSYRVDAQAIADGLLAQDRAALG</sequence>
<accession>A0A1B1YS86</accession>
<evidence type="ECO:0000256" key="6">
    <source>
        <dbReference type="ARBA" id="ARBA00023163"/>
    </source>
</evidence>